<keyword evidence="1" id="KW-0472">Membrane</keyword>
<dbReference type="Gene3D" id="3.30.70.1320">
    <property type="entry name" value="Multidrug efflux transporter AcrB pore domain like"/>
    <property type="match status" value="1"/>
</dbReference>
<feature type="transmembrane region" description="Helical" evidence="1">
    <location>
        <begin position="844"/>
        <end position="868"/>
    </location>
</feature>
<dbReference type="PANTHER" id="PTHR32063">
    <property type="match status" value="1"/>
</dbReference>
<feature type="transmembrane region" description="Helical" evidence="1">
    <location>
        <begin position="906"/>
        <end position="925"/>
    </location>
</feature>
<feature type="transmembrane region" description="Helical" evidence="1">
    <location>
        <begin position="360"/>
        <end position="380"/>
    </location>
</feature>
<evidence type="ECO:0000313" key="3">
    <source>
        <dbReference type="Proteomes" id="UP001207918"/>
    </source>
</evidence>
<dbReference type="PRINTS" id="PR00702">
    <property type="entry name" value="ACRIFLAVINRP"/>
</dbReference>
<feature type="transmembrane region" description="Helical" evidence="1">
    <location>
        <begin position="464"/>
        <end position="486"/>
    </location>
</feature>
<gene>
    <name evidence="2" type="ORF">J6I44_15170</name>
</gene>
<sequence>MLLKRPITAFMLILATLIFGTIALGELSVSLLPEVDSPALLVRTDWSGAAPREIEQRINEPMEAVLSTVKGLEDVHGFARQGQSIISLRFKWGQNMDLSFLNVREKLDQIRFTLPEQAERPQLVQNTASDEPIAVLGITSLDESNPDFRTRLDLKRWAEQVLSRRLEQADGIAQTVLVGAVEPEVQIRYRPKALNRFGVSLSEVENLVSQANLFTATGELRDGWYRYSLKIQSRIQSIEDVEAVPLKTLGTGRVLKLNDVAEVQLGESDPTSFSLVDEHEVLSVLVKKEYGANTVEAYDTLEPLLEELRGQNPNIGITVLQENASFIRNAINNLLQTLLYGAVLAFIVLFLFLDNWRTPFTIGVAIPVSIFLTFFVMFVSDIQLNIVSLSGLTLGIGLLVDNAIIVLENINRHRSESTSILEAADLGTREIALAVTASTLTTISVFLPLVFLGGFEGAFFQDQAWTLSISLLVSLGVALLILPVLVTQFQKKGEEGSSVFGFNRFFDRMRDRYERSLQWALRHKGLFLGSMLVLLIGAVYIFMLVHKNVLPETKPQQLRYQVRLPGNTSLHATQQAARSLLGQLKSVKEEGRPIRILGGYTDQTNLSNLSEEGMNKFTMSIPVDGYAMADRAREEILDYFEQQPGWTAQPLAAENALNVLPSSSEPPILFRLVNENRQQSEQLSGRLQESLQSLGLEMALTKQYEQELDTYQLRFKAKNLLQLGLSEQEVIQYLESLTRGSWITDWNRQDENVPVRLVGYDRQIFTPEDITLDLKGQKIPLTKLVSIDRASEPEQLERVNQTPVLSYMADISFTDWWWHGADIRKALTGFARETGTEVKVGGSVLSIASLLSDMGLLLLISVVIIYIILSVQFESLRHPLIILAAVPFAWVGSVLILWITGISLNALSFMGILILTGIAVNDSILKVDFMRRYLADTGDLHRAVTQAGLHRFRPVVMTSLTTIFGLIPMLLPFGDGYAFRQSLALALMGGMVTSTLLTLYLAPIIFQWVEGRRIEN</sequence>
<dbReference type="SUPFAM" id="SSF82714">
    <property type="entry name" value="Multidrug efflux transporter AcrB TolC docking domain, DN and DC subdomains"/>
    <property type="match status" value="1"/>
</dbReference>
<dbReference type="Gene3D" id="3.30.70.1440">
    <property type="entry name" value="Multidrug efflux transporter AcrB pore domain"/>
    <property type="match status" value="1"/>
</dbReference>
<comment type="caution">
    <text evidence="2">The sequence shown here is derived from an EMBL/GenBank/DDBJ whole genome shotgun (WGS) entry which is preliminary data.</text>
</comment>
<keyword evidence="1" id="KW-1133">Transmembrane helix</keyword>
<organism evidence="2 3">
    <name type="scientific">Fodinibius salsisoli</name>
    <dbReference type="NCBI Taxonomy" id="2820877"/>
    <lineage>
        <taxon>Bacteria</taxon>
        <taxon>Pseudomonadati</taxon>
        <taxon>Balneolota</taxon>
        <taxon>Balneolia</taxon>
        <taxon>Balneolales</taxon>
        <taxon>Balneolaceae</taxon>
        <taxon>Fodinibius</taxon>
    </lineage>
</organism>
<feature type="transmembrane region" description="Helical" evidence="1">
    <location>
        <begin position="880"/>
        <end position="900"/>
    </location>
</feature>
<dbReference type="Pfam" id="PF00873">
    <property type="entry name" value="ACR_tran"/>
    <property type="match status" value="1"/>
</dbReference>
<accession>A0ABT3PQS2</accession>
<reference evidence="2 3" key="1">
    <citation type="submission" date="2021-03" db="EMBL/GenBank/DDBJ databases">
        <title>Aliifodinibius sp. nov., a new bacterium isolated from saline soil.</title>
        <authorList>
            <person name="Galisteo C."/>
            <person name="De La Haba R."/>
            <person name="Sanchez-Porro C."/>
            <person name="Ventosa A."/>
        </authorList>
    </citation>
    <scope>NUCLEOTIDE SEQUENCE [LARGE SCALE GENOMIC DNA]</scope>
    <source>
        <strain evidence="2 3">1BSP15-2V2</strain>
    </source>
</reference>
<feature type="transmembrane region" description="Helical" evidence="1">
    <location>
        <begin position="952"/>
        <end position="971"/>
    </location>
</feature>
<name>A0ABT3PQS2_9BACT</name>
<dbReference type="Gene3D" id="3.30.2090.10">
    <property type="entry name" value="Multidrug efflux transporter AcrB TolC docking domain, DN and DC subdomains"/>
    <property type="match status" value="2"/>
</dbReference>
<dbReference type="InterPro" id="IPR027463">
    <property type="entry name" value="AcrB_DN_DC_subdom"/>
</dbReference>
<feature type="transmembrane region" description="Helical" evidence="1">
    <location>
        <begin position="386"/>
        <end position="410"/>
    </location>
</feature>
<evidence type="ECO:0000256" key="1">
    <source>
        <dbReference type="SAM" id="Phobius"/>
    </source>
</evidence>
<dbReference type="PANTHER" id="PTHR32063:SF0">
    <property type="entry name" value="SWARMING MOTILITY PROTEIN SWRC"/>
    <property type="match status" value="1"/>
</dbReference>
<dbReference type="SUPFAM" id="SSF82866">
    <property type="entry name" value="Multidrug efflux transporter AcrB transmembrane domain"/>
    <property type="match status" value="2"/>
</dbReference>
<feature type="transmembrane region" description="Helical" evidence="1">
    <location>
        <begin position="983"/>
        <end position="1006"/>
    </location>
</feature>
<feature type="transmembrane region" description="Helical" evidence="1">
    <location>
        <begin position="525"/>
        <end position="545"/>
    </location>
</feature>
<feature type="transmembrane region" description="Helical" evidence="1">
    <location>
        <begin position="334"/>
        <end position="353"/>
    </location>
</feature>
<dbReference type="Gene3D" id="3.30.70.1430">
    <property type="entry name" value="Multidrug efflux transporter AcrB pore domain"/>
    <property type="match status" value="2"/>
</dbReference>
<dbReference type="Gene3D" id="1.20.1640.10">
    <property type="entry name" value="Multidrug efflux transporter AcrB transmembrane domain"/>
    <property type="match status" value="2"/>
</dbReference>
<feature type="transmembrane region" description="Helical" evidence="1">
    <location>
        <begin position="431"/>
        <end position="452"/>
    </location>
</feature>
<dbReference type="InterPro" id="IPR001036">
    <property type="entry name" value="Acrflvin-R"/>
</dbReference>
<protein>
    <submittedName>
        <fullName evidence="2">Efflux RND transporter permease subunit</fullName>
    </submittedName>
</protein>
<proteinExistence type="predicted"/>
<evidence type="ECO:0000313" key="2">
    <source>
        <dbReference type="EMBL" id="MCW9708205.1"/>
    </source>
</evidence>
<keyword evidence="1" id="KW-0812">Transmembrane</keyword>
<dbReference type="SUPFAM" id="SSF82693">
    <property type="entry name" value="Multidrug efflux transporter AcrB pore domain, PN1, PN2, PC1 and PC2 subdomains"/>
    <property type="match status" value="2"/>
</dbReference>
<dbReference type="RefSeq" id="WP_265766991.1">
    <property type="nucleotide sequence ID" value="NZ_JAGGJA010000011.1"/>
</dbReference>
<dbReference type="Proteomes" id="UP001207918">
    <property type="component" value="Unassembled WGS sequence"/>
</dbReference>
<dbReference type="EMBL" id="JAGGJA010000011">
    <property type="protein sequence ID" value="MCW9708205.1"/>
    <property type="molecule type" value="Genomic_DNA"/>
</dbReference>
<keyword evidence="3" id="KW-1185">Reference proteome</keyword>